<dbReference type="EMBL" id="BOMY01000033">
    <property type="protein sequence ID" value="GIF22118.1"/>
    <property type="molecule type" value="Genomic_DNA"/>
</dbReference>
<organism evidence="2 3">
    <name type="scientific">Paractinoplanes tereljensis</name>
    <dbReference type="NCBI Taxonomy" id="571912"/>
    <lineage>
        <taxon>Bacteria</taxon>
        <taxon>Bacillati</taxon>
        <taxon>Actinomycetota</taxon>
        <taxon>Actinomycetes</taxon>
        <taxon>Micromonosporales</taxon>
        <taxon>Micromonosporaceae</taxon>
        <taxon>Paractinoplanes</taxon>
    </lineage>
</organism>
<dbReference type="AlphaFoldDB" id="A0A919NP57"/>
<protein>
    <submittedName>
        <fullName evidence="2">Uncharacterized protein</fullName>
    </submittedName>
</protein>
<feature type="region of interest" description="Disordered" evidence="1">
    <location>
        <begin position="1"/>
        <end position="48"/>
    </location>
</feature>
<evidence type="ECO:0000313" key="3">
    <source>
        <dbReference type="Proteomes" id="UP000623608"/>
    </source>
</evidence>
<reference evidence="2" key="1">
    <citation type="submission" date="2021-01" db="EMBL/GenBank/DDBJ databases">
        <title>Whole genome shotgun sequence of Actinoplanes tereljensis NBRC 105297.</title>
        <authorList>
            <person name="Komaki H."/>
            <person name="Tamura T."/>
        </authorList>
    </citation>
    <scope>NUCLEOTIDE SEQUENCE</scope>
    <source>
        <strain evidence="2">NBRC 105297</strain>
    </source>
</reference>
<dbReference type="RefSeq" id="WP_203809307.1">
    <property type="nucleotide sequence ID" value="NZ_BOMY01000033.1"/>
</dbReference>
<dbReference type="Proteomes" id="UP000623608">
    <property type="component" value="Unassembled WGS sequence"/>
</dbReference>
<name>A0A919NP57_9ACTN</name>
<evidence type="ECO:0000313" key="2">
    <source>
        <dbReference type="EMBL" id="GIF22118.1"/>
    </source>
</evidence>
<evidence type="ECO:0000256" key="1">
    <source>
        <dbReference type="SAM" id="MobiDB-lite"/>
    </source>
</evidence>
<proteinExistence type="predicted"/>
<comment type="caution">
    <text evidence="2">The sequence shown here is derived from an EMBL/GenBank/DDBJ whole genome shotgun (WGS) entry which is preliminary data.</text>
</comment>
<keyword evidence="3" id="KW-1185">Reference proteome</keyword>
<accession>A0A919NP57</accession>
<gene>
    <name evidence="2" type="ORF">Ate02nite_48480</name>
</gene>
<sequence length="48" mass="5281">MPDTTQVGDESRLAEMDTDLPQPPDHEDEVTESGQPEPEEVSDAVLDQ</sequence>
<feature type="compositionally biased region" description="Acidic residues" evidence="1">
    <location>
        <begin position="26"/>
        <end position="42"/>
    </location>
</feature>